<name>A0A1R2AL79_9CILI</name>
<dbReference type="EMBL" id="MPUH01002258">
    <property type="protein sequence ID" value="OMJ65283.1"/>
    <property type="molecule type" value="Genomic_DNA"/>
</dbReference>
<dbReference type="InterPro" id="IPR027417">
    <property type="entry name" value="P-loop_NTPase"/>
</dbReference>
<evidence type="ECO:0000313" key="1">
    <source>
        <dbReference type="EMBL" id="OMJ65283.1"/>
    </source>
</evidence>
<dbReference type="SUPFAM" id="SSF52540">
    <property type="entry name" value="P-loop containing nucleoside triphosphate hydrolases"/>
    <property type="match status" value="1"/>
</dbReference>
<accession>A0A1R2AL79</accession>
<organism evidence="1 2">
    <name type="scientific">Stentor coeruleus</name>
    <dbReference type="NCBI Taxonomy" id="5963"/>
    <lineage>
        <taxon>Eukaryota</taxon>
        <taxon>Sar</taxon>
        <taxon>Alveolata</taxon>
        <taxon>Ciliophora</taxon>
        <taxon>Postciliodesmatophora</taxon>
        <taxon>Heterotrichea</taxon>
        <taxon>Heterotrichida</taxon>
        <taxon>Stentoridae</taxon>
        <taxon>Stentor</taxon>
    </lineage>
</organism>
<dbReference type="AlphaFoldDB" id="A0A1R2AL79"/>
<keyword evidence="2" id="KW-1185">Reference proteome</keyword>
<sequence length="736" mass="86316">MIKNSKSENLKAHLCDMANRLPKDNSIIISIGKQSQGKSTFLHHLFQDFSVPKNSDESISQNTIDFTEKNYDNFVLIDMKDLDSIDSNPHQDIFKLCITFTIADIVLLHISHCDLENRNFINDFAFKFLQSAKMCLKYKESLPQIILLIRDPRWANKNKETSDDYDSLVERFGANINDTINKMFMRFSNLFREEALNNSESEEEKNENIEVVNKMNEDLPKYKLFISNYYCVYFNEDFETRKTHYYELKHSLSEPSYFEDSNFPSLLNIIIEACYQKKQIQGLCDHANYGPLFGIDSQLVQSIQRIVDLSSKVSLSHIIEHVYIDVTYNIFFKYFDENYVLRAFEYFNKLRRGIEKISEQIINVGSKCINELSILNIRNKHQDKIGRLLEEKTQDRELMIDIISYFKYLSALSFANSFSLTKDVRNSYSFQTLESIFIFDTEDITEHQISKMKNSLTRFRCLFYFDYEFEEILKVLMKDYFKMNECIFELYKNIIEKTLQENYIYSDILYKQEELYKQANYISNIEKMLEPLLPYLSEIHLPETQDLISKLKNLHSQVLLEKAKDLIFHTRENVRYEELTSTSALYSFEIIERVIPSFYGILIGVVSPAKKPITQNPLVAKMSKAVSTTYLIPIIGCNIFNIVKTANLGLKLYSKLIKNKQKKIKMNYNVPNDNYIIDVITLESCLNGILSDRVNEIIRQKFNYEIVMSNDSCLNHSAFLKVKCILVIKDGSEVEE</sequence>
<gene>
    <name evidence="1" type="ORF">SteCoe_38599</name>
</gene>
<dbReference type="OrthoDB" id="2343366at2759"/>
<proteinExistence type="predicted"/>
<protein>
    <submittedName>
        <fullName evidence="1">Uncharacterized protein</fullName>
    </submittedName>
</protein>
<dbReference type="Proteomes" id="UP000187209">
    <property type="component" value="Unassembled WGS sequence"/>
</dbReference>
<dbReference type="Gene3D" id="3.40.50.300">
    <property type="entry name" value="P-loop containing nucleotide triphosphate hydrolases"/>
    <property type="match status" value="1"/>
</dbReference>
<comment type="caution">
    <text evidence="1">The sequence shown here is derived from an EMBL/GenBank/DDBJ whole genome shotgun (WGS) entry which is preliminary data.</text>
</comment>
<evidence type="ECO:0000313" key="2">
    <source>
        <dbReference type="Proteomes" id="UP000187209"/>
    </source>
</evidence>
<reference evidence="1 2" key="1">
    <citation type="submission" date="2016-11" db="EMBL/GenBank/DDBJ databases">
        <title>The macronuclear genome of Stentor coeruleus: a giant cell with tiny introns.</title>
        <authorList>
            <person name="Slabodnick M."/>
            <person name="Ruby J.G."/>
            <person name="Reiff S.B."/>
            <person name="Swart E.C."/>
            <person name="Gosai S."/>
            <person name="Prabakaran S."/>
            <person name="Witkowska E."/>
            <person name="Larue G.E."/>
            <person name="Fisher S."/>
            <person name="Freeman R.M."/>
            <person name="Gunawardena J."/>
            <person name="Chu W."/>
            <person name="Stover N.A."/>
            <person name="Gregory B.D."/>
            <person name="Nowacki M."/>
            <person name="Derisi J."/>
            <person name="Roy S.W."/>
            <person name="Marshall W.F."/>
            <person name="Sood P."/>
        </authorList>
    </citation>
    <scope>NUCLEOTIDE SEQUENCE [LARGE SCALE GENOMIC DNA]</scope>
    <source>
        <strain evidence="1">WM001</strain>
    </source>
</reference>